<comment type="caution">
    <text evidence="2">The sequence shown here is derived from an EMBL/GenBank/DDBJ whole genome shotgun (WGS) entry which is preliminary data.</text>
</comment>
<feature type="domain" description="DUF4365" evidence="1">
    <location>
        <begin position="13"/>
        <end position="127"/>
    </location>
</feature>
<proteinExistence type="predicted"/>
<protein>
    <submittedName>
        <fullName evidence="2">DUF4365 domain-containing protein</fullName>
    </submittedName>
</protein>
<evidence type="ECO:0000313" key="2">
    <source>
        <dbReference type="EMBL" id="RYM35720.1"/>
    </source>
</evidence>
<evidence type="ECO:0000313" key="3">
    <source>
        <dbReference type="Proteomes" id="UP000293952"/>
    </source>
</evidence>
<gene>
    <name evidence="2" type="ORF">ERX46_01630</name>
</gene>
<dbReference type="RefSeq" id="WP_130092087.1">
    <property type="nucleotide sequence ID" value="NZ_SETE01000001.1"/>
</dbReference>
<dbReference type="OrthoDB" id="4951670at2"/>
<dbReference type="InterPro" id="IPR025375">
    <property type="entry name" value="DUF4365"/>
</dbReference>
<reference evidence="2 3" key="1">
    <citation type="submission" date="2019-02" db="EMBL/GenBank/DDBJ databases">
        <title>Genome sequence of the sea-ice species Brumimicrobium glaciale.</title>
        <authorList>
            <person name="Bowman J.P."/>
        </authorList>
    </citation>
    <scope>NUCLEOTIDE SEQUENCE [LARGE SCALE GENOMIC DNA]</scope>
    <source>
        <strain evidence="2 3">IC156</strain>
    </source>
</reference>
<dbReference type="Pfam" id="PF14280">
    <property type="entry name" value="DUF4365"/>
    <property type="match status" value="1"/>
</dbReference>
<dbReference type="Proteomes" id="UP000293952">
    <property type="component" value="Unassembled WGS sequence"/>
</dbReference>
<accession>A0A4Q4KQC0</accession>
<dbReference type="AlphaFoldDB" id="A0A4Q4KQC0"/>
<sequence>MTKYLQTNATSKKGINYIKRVIKSVNCEFHSIHQENDIGLDAIIELNDNSGRKGRLVAIQVKSGKSFFTTKAGKCKINISDHREYWLNHDLDVYGIVYIPELFKAFYVDIKEYINNNPKRTVITFSTAPENEFNFENFGNSINNYRPKSLDQIKLYEEFVNSIENKMIKIIFNHLNISVNLVIEKMMVSSSFQELLIKIGCNIVSATERDRIKVEIGMPTCSNKEGSFMYSINRDIYLDNSSLKFYENKFQTLKNIIHG</sequence>
<name>A0A4Q4KQC0_9FLAO</name>
<evidence type="ECO:0000259" key="1">
    <source>
        <dbReference type="Pfam" id="PF14280"/>
    </source>
</evidence>
<organism evidence="2 3">
    <name type="scientific">Brumimicrobium glaciale</name>
    <dbReference type="NCBI Taxonomy" id="200475"/>
    <lineage>
        <taxon>Bacteria</taxon>
        <taxon>Pseudomonadati</taxon>
        <taxon>Bacteroidota</taxon>
        <taxon>Flavobacteriia</taxon>
        <taxon>Flavobacteriales</taxon>
        <taxon>Crocinitomicaceae</taxon>
        <taxon>Brumimicrobium</taxon>
    </lineage>
</organism>
<keyword evidence="3" id="KW-1185">Reference proteome</keyword>
<dbReference type="EMBL" id="SETE01000001">
    <property type="protein sequence ID" value="RYM35720.1"/>
    <property type="molecule type" value="Genomic_DNA"/>
</dbReference>